<dbReference type="AlphaFoldDB" id="A0A556MX97"/>
<evidence type="ECO:0000313" key="3">
    <source>
        <dbReference type="Proteomes" id="UP000318733"/>
    </source>
</evidence>
<sequence>MSTRGTKVERHSVSEQPHELKYEAKKEGTTPKKVEAAKKSAGSNQRSAVEKKLTAKKS</sequence>
<reference evidence="2 3" key="1">
    <citation type="submission" date="2019-07" db="EMBL/GenBank/DDBJ databases">
        <authorList>
            <person name="Huq M.A."/>
        </authorList>
    </citation>
    <scope>NUCLEOTIDE SEQUENCE [LARGE SCALE GENOMIC DNA]</scope>
    <source>
        <strain evidence="2 3">MAH-19</strain>
    </source>
</reference>
<accession>A0A556MX97</accession>
<protein>
    <submittedName>
        <fullName evidence="2">DUF3606 domain-containing protein</fullName>
    </submittedName>
</protein>
<keyword evidence="3" id="KW-1185">Reference proteome</keyword>
<dbReference type="EMBL" id="VLPK01000001">
    <property type="protein sequence ID" value="TSJ44429.1"/>
    <property type="molecule type" value="Genomic_DNA"/>
</dbReference>
<feature type="compositionally biased region" description="Basic and acidic residues" evidence="1">
    <location>
        <begin position="1"/>
        <end position="38"/>
    </location>
</feature>
<feature type="region of interest" description="Disordered" evidence="1">
    <location>
        <begin position="1"/>
        <end position="58"/>
    </location>
</feature>
<organism evidence="2 3">
    <name type="scientific">Mucilaginibacter corticis</name>
    <dbReference type="NCBI Taxonomy" id="2597670"/>
    <lineage>
        <taxon>Bacteria</taxon>
        <taxon>Pseudomonadati</taxon>
        <taxon>Bacteroidota</taxon>
        <taxon>Sphingobacteriia</taxon>
        <taxon>Sphingobacteriales</taxon>
        <taxon>Sphingobacteriaceae</taxon>
        <taxon>Mucilaginibacter</taxon>
    </lineage>
</organism>
<dbReference type="RefSeq" id="WP_144247990.1">
    <property type="nucleotide sequence ID" value="NZ_VLPK01000001.1"/>
</dbReference>
<dbReference type="Proteomes" id="UP000318733">
    <property type="component" value="Unassembled WGS sequence"/>
</dbReference>
<evidence type="ECO:0000256" key="1">
    <source>
        <dbReference type="SAM" id="MobiDB-lite"/>
    </source>
</evidence>
<name>A0A556MX97_9SPHI</name>
<feature type="compositionally biased region" description="Basic and acidic residues" evidence="1">
    <location>
        <begin position="48"/>
        <end position="58"/>
    </location>
</feature>
<gene>
    <name evidence="2" type="ORF">FO440_09690</name>
</gene>
<evidence type="ECO:0000313" key="2">
    <source>
        <dbReference type="EMBL" id="TSJ44429.1"/>
    </source>
</evidence>
<dbReference type="OrthoDB" id="799857at2"/>
<proteinExistence type="predicted"/>
<comment type="caution">
    <text evidence="2">The sequence shown here is derived from an EMBL/GenBank/DDBJ whole genome shotgun (WGS) entry which is preliminary data.</text>
</comment>